<name>A0A3P6T0U6_DIBLA</name>
<reference evidence="1 2" key="1">
    <citation type="submission" date="2018-11" db="EMBL/GenBank/DDBJ databases">
        <authorList>
            <consortium name="Pathogen Informatics"/>
        </authorList>
    </citation>
    <scope>NUCLEOTIDE SEQUENCE [LARGE SCALE GENOMIC DNA]</scope>
</reference>
<gene>
    <name evidence="1" type="ORF">DILT_LOCUS3251</name>
</gene>
<dbReference type="Proteomes" id="UP000281553">
    <property type="component" value="Unassembled WGS sequence"/>
</dbReference>
<organism evidence="1 2">
    <name type="scientific">Dibothriocephalus latus</name>
    <name type="common">Fish tapeworm</name>
    <name type="synonym">Diphyllobothrium latum</name>
    <dbReference type="NCBI Taxonomy" id="60516"/>
    <lineage>
        <taxon>Eukaryota</taxon>
        <taxon>Metazoa</taxon>
        <taxon>Spiralia</taxon>
        <taxon>Lophotrochozoa</taxon>
        <taxon>Platyhelminthes</taxon>
        <taxon>Cestoda</taxon>
        <taxon>Eucestoda</taxon>
        <taxon>Diphyllobothriidea</taxon>
        <taxon>Diphyllobothriidae</taxon>
        <taxon>Dibothriocephalus</taxon>
    </lineage>
</organism>
<dbReference type="AlphaFoldDB" id="A0A3P6T0U6"/>
<sequence length="127" mass="13881">MPAVGLVTEESDLEEDEEDERHLAELTERISPCCSLASKPLFANFEEVAGSLVRKTPSVPVDRKGLLRKMLRKFEKQEGTRSGESASSTLLFPMLCVDWPLRVISQTDGSLCATSAHSVASQSAVEN</sequence>
<dbReference type="EMBL" id="UYRU01043362">
    <property type="protein sequence ID" value="VDK81572.1"/>
    <property type="molecule type" value="Genomic_DNA"/>
</dbReference>
<keyword evidence="2" id="KW-1185">Reference proteome</keyword>
<proteinExistence type="predicted"/>
<accession>A0A3P6T0U6</accession>
<evidence type="ECO:0000313" key="1">
    <source>
        <dbReference type="EMBL" id="VDK81572.1"/>
    </source>
</evidence>
<protein>
    <submittedName>
        <fullName evidence="1">Uncharacterized protein</fullName>
    </submittedName>
</protein>
<evidence type="ECO:0000313" key="2">
    <source>
        <dbReference type="Proteomes" id="UP000281553"/>
    </source>
</evidence>